<keyword evidence="4" id="KW-0804">Transcription</keyword>
<evidence type="ECO:0000256" key="4">
    <source>
        <dbReference type="ARBA" id="ARBA00023163"/>
    </source>
</evidence>
<dbReference type="Pfam" id="PF03466">
    <property type="entry name" value="LysR_substrate"/>
    <property type="match status" value="1"/>
</dbReference>
<dbReference type="PROSITE" id="PS50931">
    <property type="entry name" value="HTH_LYSR"/>
    <property type="match status" value="1"/>
</dbReference>
<evidence type="ECO:0000259" key="5">
    <source>
        <dbReference type="PROSITE" id="PS50931"/>
    </source>
</evidence>
<evidence type="ECO:0000256" key="2">
    <source>
        <dbReference type="ARBA" id="ARBA00023015"/>
    </source>
</evidence>
<feature type="domain" description="HTH lysR-type" evidence="5">
    <location>
        <begin position="15"/>
        <end position="72"/>
    </location>
</feature>
<organism evidence="6 7">
    <name type="scientific">Paraburkholderia acidisoli</name>
    <dbReference type="NCBI Taxonomy" id="2571748"/>
    <lineage>
        <taxon>Bacteria</taxon>
        <taxon>Pseudomonadati</taxon>
        <taxon>Pseudomonadota</taxon>
        <taxon>Betaproteobacteria</taxon>
        <taxon>Burkholderiales</taxon>
        <taxon>Burkholderiaceae</taxon>
        <taxon>Paraburkholderia</taxon>
    </lineage>
</organism>
<dbReference type="GO" id="GO:0003677">
    <property type="term" value="F:DNA binding"/>
    <property type="evidence" value="ECO:0007669"/>
    <property type="project" value="UniProtKB-KW"/>
</dbReference>
<keyword evidence="7" id="KW-1185">Reference proteome</keyword>
<dbReference type="PRINTS" id="PR00039">
    <property type="entry name" value="HTHLYSR"/>
</dbReference>
<dbReference type="GO" id="GO:0005829">
    <property type="term" value="C:cytosol"/>
    <property type="evidence" value="ECO:0007669"/>
    <property type="project" value="TreeGrafter"/>
</dbReference>
<evidence type="ECO:0000256" key="1">
    <source>
        <dbReference type="ARBA" id="ARBA00009437"/>
    </source>
</evidence>
<dbReference type="PANTHER" id="PTHR30419">
    <property type="entry name" value="HTH-TYPE TRANSCRIPTIONAL REGULATOR YBHD"/>
    <property type="match status" value="1"/>
</dbReference>
<dbReference type="Gene3D" id="3.40.190.290">
    <property type="match status" value="1"/>
</dbReference>
<evidence type="ECO:0000313" key="7">
    <source>
        <dbReference type="Proteomes" id="UP000433577"/>
    </source>
</evidence>
<evidence type="ECO:0000313" key="6">
    <source>
        <dbReference type="EMBL" id="QGZ63178.1"/>
    </source>
</evidence>
<sequence length="322" mass="34870">MQNDASIDRFFRNGLKLPHLRILVALADLGQVTRVAAAFHVTQPAISKQIAEIEQAMGVSVVNRVGNALELTSIGTVIVACGREILRNLELARRDVNALAAGTGGHVRFGAVVTIPEPMTANAVQLFLRRAPAASLSFIEGTLDRLMKMLDEGELDIAIGRNRLATAQTQLRQETLHSEPFVFVASAHHALGQLDTPVDWQDLGHCRWITPLHGSPAYATLIETLTSHEVAPGASHIESSSLSLNVTLLTHGEFVSILPLSTAREHAMRGHLRVLPLPPLEALTEVVAYWRADALPGAGQLFVECLKEAGAEIRKERAASRN</sequence>
<dbReference type="AlphaFoldDB" id="A0A7Z2GK39"/>
<dbReference type="EMBL" id="CP046914">
    <property type="protein sequence ID" value="QGZ63178.1"/>
    <property type="molecule type" value="Genomic_DNA"/>
</dbReference>
<dbReference type="Gene3D" id="1.10.10.10">
    <property type="entry name" value="Winged helix-like DNA-binding domain superfamily/Winged helix DNA-binding domain"/>
    <property type="match status" value="1"/>
</dbReference>
<dbReference type="GO" id="GO:0003700">
    <property type="term" value="F:DNA-binding transcription factor activity"/>
    <property type="evidence" value="ECO:0007669"/>
    <property type="project" value="InterPro"/>
</dbReference>
<name>A0A7Z2GK39_9BURK</name>
<proteinExistence type="inferred from homology"/>
<protein>
    <submittedName>
        <fullName evidence="6">LysR family transcriptional regulator</fullName>
    </submittedName>
</protein>
<keyword evidence="3" id="KW-0238">DNA-binding</keyword>
<dbReference type="InterPro" id="IPR036390">
    <property type="entry name" value="WH_DNA-bd_sf"/>
</dbReference>
<dbReference type="RefSeq" id="WP_158952171.1">
    <property type="nucleotide sequence ID" value="NZ_CP046914.1"/>
</dbReference>
<gene>
    <name evidence="6" type="ORF">FAZ98_15335</name>
</gene>
<accession>A0A7Z2GK39</accession>
<keyword evidence="2" id="KW-0805">Transcription regulation</keyword>
<dbReference type="InterPro" id="IPR050950">
    <property type="entry name" value="HTH-type_LysR_regulators"/>
</dbReference>
<dbReference type="KEGG" id="pacs:FAZ98_15335"/>
<dbReference type="Pfam" id="PF00126">
    <property type="entry name" value="HTH_1"/>
    <property type="match status" value="1"/>
</dbReference>
<dbReference type="InterPro" id="IPR005119">
    <property type="entry name" value="LysR_subst-bd"/>
</dbReference>
<dbReference type="InterPro" id="IPR000847">
    <property type="entry name" value="LysR_HTH_N"/>
</dbReference>
<dbReference type="SUPFAM" id="SSF46785">
    <property type="entry name" value="Winged helix' DNA-binding domain"/>
    <property type="match status" value="1"/>
</dbReference>
<reference evidence="6 7" key="1">
    <citation type="submission" date="2019-12" db="EMBL/GenBank/DDBJ databases">
        <title>Paraburkholderia acidiphila 7Q-K02 sp. nov and Paraburkholderia acidisoli DHF22 sp. nov., two strains isolated from forest soil.</title>
        <authorList>
            <person name="Gao Z."/>
            <person name="Qiu L."/>
        </authorList>
    </citation>
    <scope>NUCLEOTIDE SEQUENCE [LARGE SCALE GENOMIC DNA]</scope>
    <source>
        <strain evidence="6 7">DHF22</strain>
    </source>
</reference>
<dbReference type="SUPFAM" id="SSF53850">
    <property type="entry name" value="Periplasmic binding protein-like II"/>
    <property type="match status" value="1"/>
</dbReference>
<dbReference type="OrthoDB" id="5914299at2"/>
<dbReference type="Proteomes" id="UP000433577">
    <property type="component" value="Chromosome 2"/>
</dbReference>
<dbReference type="PANTHER" id="PTHR30419:SF8">
    <property type="entry name" value="NITROGEN ASSIMILATION TRANSCRIPTIONAL ACTIVATOR-RELATED"/>
    <property type="match status" value="1"/>
</dbReference>
<comment type="similarity">
    <text evidence="1">Belongs to the LysR transcriptional regulatory family.</text>
</comment>
<evidence type="ECO:0000256" key="3">
    <source>
        <dbReference type="ARBA" id="ARBA00023125"/>
    </source>
</evidence>
<dbReference type="InterPro" id="IPR036388">
    <property type="entry name" value="WH-like_DNA-bd_sf"/>
</dbReference>